<dbReference type="GO" id="GO:0008270">
    <property type="term" value="F:zinc ion binding"/>
    <property type="evidence" value="ECO:0007669"/>
    <property type="project" value="InterPro"/>
</dbReference>
<comment type="caution">
    <text evidence="12">The sequence shown here is derived from an EMBL/GenBank/DDBJ whole genome shotgun (WGS) entry which is preliminary data.</text>
</comment>
<dbReference type="PRINTS" id="PR00138">
    <property type="entry name" value="MATRIXIN"/>
</dbReference>
<dbReference type="Proteomes" id="UP000265566">
    <property type="component" value="Chromosome 5"/>
</dbReference>
<keyword evidence="9" id="KW-0106">Calcium</keyword>
<dbReference type="InterPro" id="IPR002477">
    <property type="entry name" value="Peptidoglycan-bd-like"/>
</dbReference>
<feature type="binding site" evidence="9">
    <location>
        <position position="554"/>
    </location>
    <ligand>
        <name>Ca(2+)</name>
        <dbReference type="ChEBI" id="CHEBI:29108"/>
        <label>3</label>
    </ligand>
</feature>
<dbReference type="PROSITE" id="PS00546">
    <property type="entry name" value="CYSTEINE_SWITCH"/>
    <property type="match status" value="1"/>
</dbReference>
<dbReference type="PANTHER" id="PTHR10201:SF259">
    <property type="entry name" value="MATRIXIN PROTEIN"/>
    <property type="match status" value="1"/>
</dbReference>
<accession>A0A396HUU4</accession>
<gene>
    <name evidence="12" type="ORF">MtrunA17_Chr5g0414651</name>
</gene>
<dbReference type="InterPro" id="IPR021190">
    <property type="entry name" value="Pept_M10A"/>
</dbReference>
<evidence type="ECO:0000256" key="2">
    <source>
        <dbReference type="ARBA" id="ARBA00022670"/>
    </source>
</evidence>
<evidence type="ECO:0000256" key="6">
    <source>
        <dbReference type="ARBA" id="ARBA00022833"/>
    </source>
</evidence>
<dbReference type="InterPro" id="IPR021158">
    <property type="entry name" value="Pept_M10A_Zn_BS"/>
</dbReference>
<evidence type="ECO:0000259" key="11">
    <source>
        <dbReference type="SMART" id="SM00235"/>
    </source>
</evidence>
<evidence type="ECO:0000256" key="3">
    <source>
        <dbReference type="ARBA" id="ARBA00022723"/>
    </source>
</evidence>
<keyword evidence="7" id="KW-0482">Metalloprotease</keyword>
<dbReference type="AlphaFoldDB" id="A0A396HUU4"/>
<dbReference type="FunFam" id="3.40.390.10:FF:000058">
    <property type="entry name" value="Metalloendoproteinase 5-MMP"/>
    <property type="match status" value="1"/>
</dbReference>
<keyword evidence="2" id="KW-0645">Protease</keyword>
<evidence type="ECO:0000256" key="1">
    <source>
        <dbReference type="ARBA" id="ARBA00009614"/>
    </source>
</evidence>
<feature type="binding site" evidence="9">
    <location>
        <position position="592"/>
    </location>
    <ligand>
        <name>Zn(2+)</name>
        <dbReference type="ChEBI" id="CHEBI:29105"/>
        <label>2</label>
        <note>catalytic</note>
    </ligand>
</feature>
<evidence type="ECO:0000313" key="13">
    <source>
        <dbReference type="Proteomes" id="UP000265566"/>
    </source>
</evidence>
<evidence type="ECO:0000256" key="5">
    <source>
        <dbReference type="ARBA" id="ARBA00022801"/>
    </source>
</evidence>
<comment type="similarity">
    <text evidence="1">Belongs to the peptidase M10A family. Matrix metalloproteinases (MMPs) subfamily.</text>
</comment>
<dbReference type="PANTHER" id="PTHR10201">
    <property type="entry name" value="MATRIX METALLOPROTEINASE"/>
    <property type="match status" value="1"/>
</dbReference>
<dbReference type="InterPro" id="IPR001818">
    <property type="entry name" value="Pept_M10_metallopeptidase"/>
</dbReference>
<feature type="chain" id="PRO_5017243762" evidence="10">
    <location>
        <begin position="26"/>
        <end position="667"/>
    </location>
</feature>
<feature type="binding site" evidence="9">
    <location>
        <position position="600"/>
    </location>
    <ligand>
        <name>Zn(2+)</name>
        <dbReference type="ChEBI" id="CHEBI:29105"/>
        <label>2</label>
        <note>catalytic</note>
    </ligand>
</feature>
<sequence>MNMMKLYQFELLLSLLFIIVNTTLSGYIPQLSPSLGKQTEEIQGLSKIKQHLYHFKYLQGLYLVGFDDYLDNKTISAIKAYQQFFNLQVTGHLDTETLQQIMLPRCGVPDINPDINPDFGFARAQGNKWFPKGTKELTYGFLPESKISIDKVNVFRNAFTRWSQTTRVLKFSEATSYDDADIKIGFYNISYNSKEVIDVVVSDFFINLRSFTIRLEASKVWDLETVAMHQIGHLLGLDHSSDVESIMYPTIVPLHQKKVQITVSDNQAIQQLYTKQTNQDRDELGFFDYSGDFFESSSGLLNSFIYTHNFVYALMNMMKLYQFEFLLSLFLIIVNTTFSGYVPQLSPSLGKQIGKTLDKIKQSPPSDEQPTKEIEGLSQIKQHLDTFGYFQRSPLDFDDVLDKETISAIKAYQQFFNLQVTGHLDSETLQLLLLPRCGVPDMNFEYSFTDAINISLPKGNKWFPKGTKKLTYGFHPESQISTDMIKVFRNAFTRWSQTTRVLNFSETTSYDDADIKIGFYNITYNDAVDDVVVGDSFISLKLDSKAKSGLIRLDASKYWVLPTTYFWYWEFHQFDLETVAMHQIGHLLGLDHSSDEESIMYPTIVPLQQRKVQITVSDNLAIQQLYTNSVKANPDSDHSGCFKLFESTFDTSLSLGFAFVALMNLAF</sequence>
<keyword evidence="3 9" id="KW-0479">Metal-binding</keyword>
<feature type="binding site" evidence="9">
    <location>
        <position position="526"/>
    </location>
    <ligand>
        <name>Zn(2+)</name>
        <dbReference type="ChEBI" id="CHEBI:29105"/>
        <label>1</label>
    </ligand>
</feature>
<dbReference type="EMBL" id="PSQE01000005">
    <property type="protein sequence ID" value="RHN55155.1"/>
    <property type="molecule type" value="Genomic_DNA"/>
</dbReference>
<dbReference type="InterPro" id="IPR036365">
    <property type="entry name" value="PGBD-like_sf"/>
</dbReference>
<dbReference type="GO" id="GO:0031012">
    <property type="term" value="C:extracellular matrix"/>
    <property type="evidence" value="ECO:0007669"/>
    <property type="project" value="InterPro"/>
</dbReference>
<feature type="domain" description="Peptidase metallopeptidase" evidence="11">
    <location>
        <begin position="125"/>
        <end position="275"/>
    </location>
</feature>
<evidence type="ECO:0000256" key="8">
    <source>
        <dbReference type="ARBA" id="ARBA00023145"/>
    </source>
</evidence>
<dbReference type="EC" id="3.4.24.65" evidence="12"/>
<evidence type="ECO:0000256" key="7">
    <source>
        <dbReference type="ARBA" id="ARBA00023049"/>
    </source>
</evidence>
<comment type="cofactor">
    <cofactor evidence="9">
        <name>Ca(2+)</name>
        <dbReference type="ChEBI" id="CHEBI:29108"/>
    </cofactor>
    <text evidence="9">Can bind about 5 Ca(2+) ions per subunit.</text>
</comment>
<organism evidence="12 13">
    <name type="scientific">Medicago truncatula</name>
    <name type="common">Barrel medic</name>
    <name type="synonym">Medicago tribuloides</name>
    <dbReference type="NCBI Taxonomy" id="3880"/>
    <lineage>
        <taxon>Eukaryota</taxon>
        <taxon>Viridiplantae</taxon>
        <taxon>Streptophyta</taxon>
        <taxon>Embryophyta</taxon>
        <taxon>Tracheophyta</taxon>
        <taxon>Spermatophyta</taxon>
        <taxon>Magnoliopsida</taxon>
        <taxon>eudicotyledons</taxon>
        <taxon>Gunneridae</taxon>
        <taxon>Pentapetalae</taxon>
        <taxon>rosids</taxon>
        <taxon>fabids</taxon>
        <taxon>Fabales</taxon>
        <taxon>Fabaceae</taxon>
        <taxon>Papilionoideae</taxon>
        <taxon>50 kb inversion clade</taxon>
        <taxon>NPAAA clade</taxon>
        <taxon>Hologalegina</taxon>
        <taxon>IRL clade</taxon>
        <taxon>Trifolieae</taxon>
        <taxon>Medicago</taxon>
    </lineage>
</organism>
<dbReference type="Gene3D" id="3.40.390.10">
    <property type="entry name" value="Collagenase (Catalytic Domain)"/>
    <property type="match status" value="2"/>
</dbReference>
<feature type="binding site" evidence="9">
    <location>
        <position position="586"/>
    </location>
    <ligand>
        <name>Zn(2+)</name>
        <dbReference type="ChEBI" id="CHEBI:29105"/>
        <label>2</label>
        <note>catalytic</note>
    </ligand>
</feature>
<dbReference type="Gramene" id="rna30291">
    <property type="protein sequence ID" value="RHN55155.1"/>
    <property type="gene ID" value="gene30291"/>
</dbReference>
<dbReference type="Pfam" id="PF00413">
    <property type="entry name" value="Peptidase_M10"/>
    <property type="match status" value="2"/>
</dbReference>
<dbReference type="InterPro" id="IPR024079">
    <property type="entry name" value="MetalloPept_cat_dom_sf"/>
</dbReference>
<proteinExistence type="inferred from homology"/>
<evidence type="ECO:0000256" key="10">
    <source>
        <dbReference type="SAM" id="SignalP"/>
    </source>
</evidence>
<feature type="binding site" evidence="9">
    <location>
        <position position="582"/>
    </location>
    <ligand>
        <name>Zn(2+)</name>
        <dbReference type="ChEBI" id="CHEBI:29105"/>
        <label>2</label>
        <note>catalytic</note>
    </ligand>
</feature>
<feature type="signal peptide" evidence="10">
    <location>
        <begin position="1"/>
        <end position="25"/>
    </location>
</feature>
<dbReference type="GO" id="GO:0006508">
    <property type="term" value="P:proteolysis"/>
    <property type="evidence" value="ECO:0007669"/>
    <property type="project" value="UniProtKB-KW"/>
</dbReference>
<keyword evidence="4 10" id="KW-0732">Signal</keyword>
<dbReference type="GO" id="GO:0004222">
    <property type="term" value="F:metalloendopeptidase activity"/>
    <property type="evidence" value="ECO:0007669"/>
    <property type="project" value="UniProtKB-EC"/>
</dbReference>
<dbReference type="SMART" id="SM00235">
    <property type="entry name" value="ZnMc"/>
    <property type="match status" value="2"/>
</dbReference>
<keyword evidence="5 12" id="KW-0378">Hydrolase</keyword>
<feature type="binding site" description="in inhibited form" evidence="9">
    <location>
        <position position="437"/>
    </location>
    <ligand>
        <name>Zn(2+)</name>
        <dbReference type="ChEBI" id="CHEBI:29105"/>
        <label>2</label>
        <note>catalytic</note>
    </ligand>
</feature>
<evidence type="ECO:0000313" key="12">
    <source>
        <dbReference type="EMBL" id="RHN55155.1"/>
    </source>
</evidence>
<evidence type="ECO:0000256" key="4">
    <source>
        <dbReference type="ARBA" id="ARBA00022729"/>
    </source>
</evidence>
<feature type="binding site" evidence="9">
    <location>
        <position position="514"/>
    </location>
    <ligand>
        <name>Ca(2+)</name>
        <dbReference type="ChEBI" id="CHEBI:29108"/>
        <label>2</label>
    </ligand>
</feature>
<reference evidence="13" key="1">
    <citation type="journal article" date="2018" name="Nat. Plants">
        <title>Whole-genome landscape of Medicago truncatula symbiotic genes.</title>
        <authorList>
            <person name="Pecrix Y."/>
            <person name="Staton S.E."/>
            <person name="Sallet E."/>
            <person name="Lelandais-Briere C."/>
            <person name="Moreau S."/>
            <person name="Carrere S."/>
            <person name="Blein T."/>
            <person name="Jardinaud M.F."/>
            <person name="Latrasse D."/>
            <person name="Zouine M."/>
            <person name="Zahm M."/>
            <person name="Kreplak J."/>
            <person name="Mayjonade B."/>
            <person name="Satge C."/>
            <person name="Perez M."/>
            <person name="Cauet S."/>
            <person name="Marande W."/>
            <person name="Chantry-Darmon C."/>
            <person name="Lopez-Roques C."/>
            <person name="Bouchez O."/>
            <person name="Berard A."/>
            <person name="Debelle F."/>
            <person name="Munos S."/>
            <person name="Bendahmane A."/>
            <person name="Berges H."/>
            <person name="Niebel A."/>
            <person name="Buitink J."/>
            <person name="Frugier F."/>
            <person name="Benhamed M."/>
            <person name="Crespi M."/>
            <person name="Gouzy J."/>
            <person name="Gamas P."/>
        </authorList>
    </citation>
    <scope>NUCLEOTIDE SEQUENCE [LARGE SCALE GENOMIC DNA]</scope>
    <source>
        <strain evidence="13">cv. Jemalong A17</strain>
    </source>
</reference>
<dbReference type="SUPFAM" id="SSF55486">
    <property type="entry name" value="Metalloproteases ('zincins'), catalytic domain"/>
    <property type="match status" value="2"/>
</dbReference>
<dbReference type="SUPFAM" id="SSF47090">
    <property type="entry name" value="PGBD-like"/>
    <property type="match status" value="1"/>
</dbReference>
<feature type="domain" description="Peptidase metallopeptidase" evidence="11">
    <location>
        <begin position="458"/>
        <end position="628"/>
    </location>
</feature>
<protein>
    <submittedName>
        <fullName evidence="12">Putative macrophage elastase</fullName>
        <ecNumber evidence="12">3.4.24.65</ecNumber>
    </submittedName>
</protein>
<keyword evidence="6 9" id="KW-0862">Zinc</keyword>
<keyword evidence="8" id="KW-0865">Zymogen</keyword>
<comment type="cofactor">
    <cofactor evidence="9">
        <name>Zn(2+)</name>
        <dbReference type="ChEBI" id="CHEBI:29105"/>
    </cofactor>
    <text evidence="9">Binds 2 Zn(2+) ions per subunit.</text>
</comment>
<name>A0A396HUU4_MEDTR</name>
<dbReference type="Pfam" id="PF01471">
    <property type="entry name" value="PG_binding_1"/>
    <property type="match status" value="2"/>
</dbReference>
<dbReference type="InterPro" id="IPR006026">
    <property type="entry name" value="Peptidase_Metallo"/>
</dbReference>
<evidence type="ECO:0000256" key="9">
    <source>
        <dbReference type="PIRSR" id="PIRSR621190-2"/>
    </source>
</evidence>